<evidence type="ECO:0000313" key="2">
    <source>
        <dbReference type="Proteomes" id="UP000807342"/>
    </source>
</evidence>
<dbReference type="Proteomes" id="UP000807342">
    <property type="component" value="Unassembled WGS sequence"/>
</dbReference>
<dbReference type="EMBL" id="MU151867">
    <property type="protein sequence ID" value="KAF9441550.1"/>
    <property type="molecule type" value="Genomic_DNA"/>
</dbReference>
<dbReference type="AlphaFoldDB" id="A0A9P6BXJ9"/>
<evidence type="ECO:0000313" key="1">
    <source>
        <dbReference type="EMBL" id="KAF9441550.1"/>
    </source>
</evidence>
<gene>
    <name evidence="1" type="ORF">P691DRAFT_766152</name>
</gene>
<keyword evidence="2" id="KW-1185">Reference proteome</keyword>
<sequence>MTEHINTIIPDHSRIIKQMVIIADAHSKPFLRTNQSMIKMKGTLKLYKGEIDTAYYSLEAEAKSGAAQDINGAEEIVEYVRGVVLKVAERPFSDNDDSFKNGLDSFHSVQIHTEIKPLSTTFIKGSELSHNIAYAQPTICYLSTYLISHSKNNHASLNNEPQ</sequence>
<protein>
    <submittedName>
        <fullName evidence="1">Uncharacterized protein</fullName>
    </submittedName>
</protein>
<organism evidence="1 2">
    <name type="scientific">Macrolepiota fuliginosa MF-IS2</name>
    <dbReference type="NCBI Taxonomy" id="1400762"/>
    <lineage>
        <taxon>Eukaryota</taxon>
        <taxon>Fungi</taxon>
        <taxon>Dikarya</taxon>
        <taxon>Basidiomycota</taxon>
        <taxon>Agaricomycotina</taxon>
        <taxon>Agaricomycetes</taxon>
        <taxon>Agaricomycetidae</taxon>
        <taxon>Agaricales</taxon>
        <taxon>Agaricineae</taxon>
        <taxon>Agaricaceae</taxon>
        <taxon>Macrolepiota</taxon>
    </lineage>
</organism>
<comment type="caution">
    <text evidence="1">The sequence shown here is derived from an EMBL/GenBank/DDBJ whole genome shotgun (WGS) entry which is preliminary data.</text>
</comment>
<name>A0A9P6BXJ9_9AGAR</name>
<proteinExistence type="predicted"/>
<accession>A0A9P6BXJ9</accession>
<dbReference type="OrthoDB" id="429813at2759"/>
<dbReference type="Pfam" id="PF23562">
    <property type="entry name" value="AMP-binding_C_3"/>
    <property type="match status" value="1"/>
</dbReference>
<reference evidence="1" key="1">
    <citation type="submission" date="2020-11" db="EMBL/GenBank/DDBJ databases">
        <authorList>
            <consortium name="DOE Joint Genome Institute"/>
            <person name="Ahrendt S."/>
            <person name="Riley R."/>
            <person name="Andreopoulos W."/>
            <person name="Labutti K."/>
            <person name="Pangilinan J."/>
            <person name="Ruiz-Duenas F.J."/>
            <person name="Barrasa J.M."/>
            <person name="Sanchez-Garcia M."/>
            <person name="Camarero S."/>
            <person name="Miyauchi S."/>
            <person name="Serrano A."/>
            <person name="Linde D."/>
            <person name="Babiker R."/>
            <person name="Drula E."/>
            <person name="Ayuso-Fernandez I."/>
            <person name="Pacheco R."/>
            <person name="Padilla G."/>
            <person name="Ferreira P."/>
            <person name="Barriuso J."/>
            <person name="Kellner H."/>
            <person name="Castanera R."/>
            <person name="Alfaro M."/>
            <person name="Ramirez L."/>
            <person name="Pisabarro A.G."/>
            <person name="Kuo A."/>
            <person name="Tritt A."/>
            <person name="Lipzen A."/>
            <person name="He G."/>
            <person name="Yan M."/>
            <person name="Ng V."/>
            <person name="Cullen D."/>
            <person name="Martin F."/>
            <person name="Rosso M.-N."/>
            <person name="Henrissat B."/>
            <person name="Hibbett D."/>
            <person name="Martinez A.T."/>
            <person name="Grigoriev I.V."/>
        </authorList>
    </citation>
    <scope>NUCLEOTIDE SEQUENCE</scope>
    <source>
        <strain evidence="1">MF-IS2</strain>
    </source>
</reference>